<dbReference type="InterPro" id="IPR011059">
    <property type="entry name" value="Metal-dep_hydrolase_composite"/>
</dbReference>
<accession>A0A3F3GUR3</accession>
<dbReference type="CDD" id="cd01299">
    <property type="entry name" value="Met_dep_hydrolase_A"/>
    <property type="match status" value="1"/>
</dbReference>
<evidence type="ECO:0000259" key="1">
    <source>
        <dbReference type="Pfam" id="PF01979"/>
    </source>
</evidence>
<keyword evidence="3" id="KW-1185">Reference proteome</keyword>
<dbReference type="InterPro" id="IPR006680">
    <property type="entry name" value="Amidohydro-rel"/>
</dbReference>
<dbReference type="Gene3D" id="2.30.40.10">
    <property type="entry name" value="Urease, subunit C, domain 1"/>
    <property type="match status" value="1"/>
</dbReference>
<protein>
    <submittedName>
        <fullName evidence="2">Imidazolonepropionase related amidohydrolase</fullName>
    </submittedName>
</protein>
<evidence type="ECO:0000313" key="2">
    <source>
        <dbReference type="EMBL" id="GAP03095.1"/>
    </source>
</evidence>
<dbReference type="InterPro" id="IPR032466">
    <property type="entry name" value="Metal_Hydrolase"/>
</dbReference>
<dbReference type="STRING" id="220714.SAMN05660469_0858"/>
<sequence>MTEVSFKNFNLFDGETDKVTENSWLTVDQDTGKIVDMGTGKAPEDAVDFQGKYIMPGLMNCHTHIVADPTQGSGGSNTNETEIAVRAVDSLRTLLKSGVTYIRECGSAYDVDITFNRMSREGKLKKVPHILPSGGAFSMTGGHGDMPNMGTLVDSPDAMRHEIRVGLKKGIKAVKLIATGGVMTEGDDMPSTQLSVEEMRTAVVESHHQGVPVGAHAEGNLGIMNALEAGVDSIEHGFYVNDEEADMMVKNGTYLTPTLTAAWGVGVLAKGKIPEWETKKMEVALEDGFANIKNAWKKGVKVTLGTDAGTPFNDFTLTPVELELMVEHEDATPFEALRTSWNAAELMKVSNEYGSLKVGKYADFLVLDDNPLENIKAVQQEDKQVYLSGARQF</sequence>
<feature type="domain" description="Amidohydrolase-related" evidence="1">
    <location>
        <begin position="53"/>
        <end position="381"/>
    </location>
</feature>
<dbReference type="SUPFAM" id="SSF51556">
    <property type="entry name" value="Metallo-dependent hydrolases"/>
    <property type="match status" value="1"/>
</dbReference>
<dbReference type="RefSeq" id="WP_059378390.1">
    <property type="nucleotide sequence ID" value="NZ_DF968066.1"/>
</dbReference>
<reference evidence="2 3" key="1">
    <citation type="journal article" date="2015" name="BMC Genomics">
        <title>Comparative genomics of Fructobacillus spp. and Leuconostoc spp. reveals niche-specific evolution of Fructobacillus spp.</title>
        <authorList>
            <person name="Endo A."/>
            <person name="Tanizawa Y."/>
            <person name="Tanaka N."/>
            <person name="Maeno S."/>
            <person name="Kumar H."/>
            <person name="Shiwa Y."/>
            <person name="Okada S."/>
            <person name="Yoshikawa H."/>
            <person name="Dicks L."/>
            <person name="Nakagawa J."/>
            <person name="Arita M."/>
        </authorList>
    </citation>
    <scope>NUCLEOTIDE SEQUENCE [LARGE SCALE GENOMIC DNA]</scope>
    <source>
        <strain evidence="2 3">DSM 15468</strain>
    </source>
</reference>
<dbReference type="PANTHER" id="PTHR43135:SF3">
    <property type="entry name" value="ALPHA-D-RIBOSE 1-METHYLPHOSPHONATE 5-TRIPHOSPHATE DIPHOSPHATASE"/>
    <property type="match status" value="1"/>
</dbReference>
<dbReference type="GO" id="GO:0016810">
    <property type="term" value="F:hydrolase activity, acting on carbon-nitrogen (but not peptide) bonds"/>
    <property type="evidence" value="ECO:0007669"/>
    <property type="project" value="InterPro"/>
</dbReference>
<dbReference type="InterPro" id="IPR057744">
    <property type="entry name" value="OTAase-like"/>
</dbReference>
<dbReference type="Pfam" id="PF01979">
    <property type="entry name" value="Amidohydro_1"/>
    <property type="match status" value="1"/>
</dbReference>
<gene>
    <name evidence="2" type="ORF">FPFC_040880</name>
</gene>
<name>A0A3F3GUR3_9LACO</name>
<dbReference type="EMBL" id="DF968066">
    <property type="protein sequence ID" value="GAP03095.1"/>
    <property type="molecule type" value="Genomic_DNA"/>
</dbReference>
<dbReference type="AlphaFoldDB" id="A0A3F3GUR3"/>
<dbReference type="InterPro" id="IPR051781">
    <property type="entry name" value="Metallo-dep_Hydrolase"/>
</dbReference>
<dbReference type="Gene3D" id="3.20.20.140">
    <property type="entry name" value="Metal-dependent hydrolases"/>
    <property type="match status" value="1"/>
</dbReference>
<dbReference type="PANTHER" id="PTHR43135">
    <property type="entry name" value="ALPHA-D-RIBOSE 1-METHYLPHOSPHONATE 5-TRIPHOSPHATE DIPHOSPHATASE"/>
    <property type="match status" value="1"/>
</dbReference>
<keyword evidence="2" id="KW-0378">Hydrolase</keyword>
<dbReference type="SUPFAM" id="SSF51338">
    <property type="entry name" value="Composite domain of metallo-dependent hydrolases"/>
    <property type="match status" value="1"/>
</dbReference>
<proteinExistence type="predicted"/>
<organism evidence="2 3">
    <name type="scientific">Fructobacillus pseudoficulneus</name>
    <dbReference type="NCBI Taxonomy" id="220714"/>
    <lineage>
        <taxon>Bacteria</taxon>
        <taxon>Bacillati</taxon>
        <taxon>Bacillota</taxon>
        <taxon>Bacilli</taxon>
        <taxon>Lactobacillales</taxon>
        <taxon>Lactobacillaceae</taxon>
        <taxon>Fructobacillus</taxon>
    </lineage>
</organism>
<dbReference type="Proteomes" id="UP000061227">
    <property type="component" value="Unassembled WGS sequence"/>
</dbReference>
<evidence type="ECO:0000313" key="3">
    <source>
        <dbReference type="Proteomes" id="UP000061227"/>
    </source>
</evidence>
<dbReference type="OrthoDB" id="9797498at2"/>